<name>A0A7U2EQ98_PHANO</name>
<evidence type="ECO:0000256" key="1">
    <source>
        <dbReference type="SAM" id="MobiDB-lite"/>
    </source>
</evidence>
<evidence type="ECO:0000313" key="3">
    <source>
        <dbReference type="EMBL" id="QRC91015.1"/>
    </source>
</evidence>
<dbReference type="Gene3D" id="3.80.10.10">
    <property type="entry name" value="Ribonuclease Inhibitor"/>
    <property type="match status" value="1"/>
</dbReference>
<organism evidence="3 4">
    <name type="scientific">Phaeosphaeria nodorum (strain SN15 / ATCC MYA-4574 / FGSC 10173)</name>
    <name type="common">Glume blotch fungus</name>
    <name type="synonym">Parastagonospora nodorum</name>
    <dbReference type="NCBI Taxonomy" id="321614"/>
    <lineage>
        <taxon>Eukaryota</taxon>
        <taxon>Fungi</taxon>
        <taxon>Dikarya</taxon>
        <taxon>Ascomycota</taxon>
        <taxon>Pezizomycotina</taxon>
        <taxon>Dothideomycetes</taxon>
        <taxon>Pleosporomycetidae</taxon>
        <taxon>Pleosporales</taxon>
        <taxon>Pleosporineae</taxon>
        <taxon>Phaeosphaeriaceae</taxon>
        <taxon>Parastagonospora</taxon>
    </lineage>
</organism>
<dbReference type="Proteomes" id="UP000663193">
    <property type="component" value="Chromosome 1"/>
</dbReference>
<feature type="domain" description="F-box" evidence="2">
    <location>
        <begin position="34"/>
        <end position="90"/>
    </location>
</feature>
<dbReference type="OrthoDB" id="2520703at2759"/>
<gene>
    <name evidence="3" type="ORF">JI435_005210</name>
</gene>
<dbReference type="PROSITE" id="PS50181">
    <property type="entry name" value="FBOX"/>
    <property type="match status" value="1"/>
</dbReference>
<feature type="region of interest" description="Disordered" evidence="1">
    <location>
        <begin position="1"/>
        <end position="30"/>
    </location>
</feature>
<dbReference type="InterPro" id="IPR001810">
    <property type="entry name" value="F-box_dom"/>
</dbReference>
<evidence type="ECO:0000259" key="2">
    <source>
        <dbReference type="PROSITE" id="PS50181"/>
    </source>
</evidence>
<protein>
    <recommendedName>
        <fullName evidence="2">F-box domain-containing protein</fullName>
    </recommendedName>
</protein>
<reference evidence="4" key="1">
    <citation type="journal article" date="2021" name="BMC Genomics">
        <title>Chromosome-level genome assembly and manually-curated proteome of model necrotroph Parastagonospora nodorum Sn15 reveals a genome-wide trove of candidate effector homologs, and redundancy of virulence-related functions within an accessory chromosome.</title>
        <authorList>
            <person name="Bertazzoni S."/>
            <person name="Jones D.A.B."/>
            <person name="Phan H.T."/>
            <person name="Tan K.-C."/>
            <person name="Hane J.K."/>
        </authorList>
    </citation>
    <scope>NUCLEOTIDE SEQUENCE [LARGE SCALE GENOMIC DNA]</scope>
    <source>
        <strain evidence="4">SN15 / ATCC MYA-4574 / FGSC 10173)</strain>
    </source>
</reference>
<dbReference type="VEuPathDB" id="FungiDB:JI435_005210"/>
<sequence>MPNFSDCDFPPLRQESIPRKRRTDADVGRASGAPASITDFPNELLLAILQYLPGIDLDNFQLPTLVSLSRVNRRFHNLVAAELYATYNSFFCEPYLFLRSIISNADLARRVRHVDITYGENAYEQRKRYVANAQDKKAIKDGLRASGIADWKTLASLYNTDHVELESIYAAIIMQTPKIASMIVHDGWLGSYGESRNPDWVDLFRRANSRTSPGLMHKFENLQSLTVELLELKLIALAPALRTPSLRKLTLKGLVEFEYGGKSVAQVIRKLIPSRCNNIEELSIKQSILQNDILAVVVEASQHLRVFSYDITLDNVGEAFDLGQLGSKTLIAALESQSDSLESLVFLKDRGATEDLPPMFDLCGSLRGFSSLAHLKCQLESIAGDGNSAATLPQRLPPALKTMSVSLSNQSGPDTFDPLLGLKHLSSSYTTRTPHLQEIRLVAEDIVYSGRFYDYAGTVALFSRTDIKFILGRNVLFDDSWTPQRTAGWGFHAVPDDEVTSESSGEISLYSNN</sequence>
<dbReference type="InterPro" id="IPR032675">
    <property type="entry name" value="LRR_dom_sf"/>
</dbReference>
<proteinExistence type="predicted"/>
<evidence type="ECO:0000313" key="4">
    <source>
        <dbReference type="Proteomes" id="UP000663193"/>
    </source>
</evidence>
<keyword evidence="4" id="KW-1185">Reference proteome</keyword>
<dbReference type="AlphaFoldDB" id="A0A7U2EQ98"/>
<dbReference type="CDD" id="cd09917">
    <property type="entry name" value="F-box_SF"/>
    <property type="match status" value="1"/>
</dbReference>
<accession>A0A7U2EQ98</accession>
<dbReference type="Pfam" id="PF12937">
    <property type="entry name" value="F-box-like"/>
    <property type="match status" value="1"/>
</dbReference>
<dbReference type="EMBL" id="CP069023">
    <property type="protein sequence ID" value="QRC91015.1"/>
    <property type="molecule type" value="Genomic_DNA"/>
</dbReference>
<dbReference type="InterPro" id="IPR036047">
    <property type="entry name" value="F-box-like_dom_sf"/>
</dbReference>
<dbReference type="SUPFAM" id="SSF81383">
    <property type="entry name" value="F-box domain"/>
    <property type="match status" value="1"/>
</dbReference>
<dbReference type="Gene3D" id="1.20.1280.50">
    <property type="match status" value="1"/>
</dbReference>